<keyword evidence="1" id="KW-1133">Transmembrane helix</keyword>
<evidence type="ECO:0000256" key="1">
    <source>
        <dbReference type="SAM" id="Phobius"/>
    </source>
</evidence>
<reference evidence="3" key="1">
    <citation type="submission" date="2022-11" db="UniProtKB">
        <authorList>
            <consortium name="WormBaseParasite"/>
        </authorList>
    </citation>
    <scope>IDENTIFICATION</scope>
</reference>
<keyword evidence="2" id="KW-1185">Reference proteome</keyword>
<dbReference type="Proteomes" id="UP000887563">
    <property type="component" value="Unplaced"/>
</dbReference>
<name>A0A914M8Q5_MELIC</name>
<organism evidence="2 3">
    <name type="scientific">Meloidogyne incognita</name>
    <name type="common">Southern root-knot nematode worm</name>
    <name type="synonym">Oxyuris incognita</name>
    <dbReference type="NCBI Taxonomy" id="6306"/>
    <lineage>
        <taxon>Eukaryota</taxon>
        <taxon>Metazoa</taxon>
        <taxon>Ecdysozoa</taxon>
        <taxon>Nematoda</taxon>
        <taxon>Chromadorea</taxon>
        <taxon>Rhabditida</taxon>
        <taxon>Tylenchina</taxon>
        <taxon>Tylenchomorpha</taxon>
        <taxon>Tylenchoidea</taxon>
        <taxon>Meloidogynidae</taxon>
        <taxon>Meloidogyninae</taxon>
        <taxon>Meloidogyne</taxon>
        <taxon>Meloidogyne incognita group</taxon>
    </lineage>
</organism>
<dbReference type="WBParaSite" id="Minc3s01444g23875">
    <property type="protein sequence ID" value="Minc3s01444g23875"/>
    <property type="gene ID" value="Minc3s01444g23875"/>
</dbReference>
<protein>
    <submittedName>
        <fullName evidence="3">Candidate secreted effector</fullName>
    </submittedName>
</protein>
<keyword evidence="1" id="KW-0812">Transmembrane</keyword>
<accession>A0A914M8Q5</accession>
<evidence type="ECO:0000313" key="2">
    <source>
        <dbReference type="Proteomes" id="UP000887563"/>
    </source>
</evidence>
<feature type="transmembrane region" description="Helical" evidence="1">
    <location>
        <begin position="36"/>
        <end position="58"/>
    </location>
</feature>
<sequence length="59" mass="7447">MAFESENRRVLCHRFFMVNLLFLLTRFYGTQVGRSWLLRNTCLCLWLFLLFSFFLWFWR</sequence>
<feature type="transmembrane region" description="Helical" evidence="1">
    <location>
        <begin position="12"/>
        <end position="30"/>
    </location>
</feature>
<proteinExistence type="predicted"/>
<keyword evidence="1" id="KW-0472">Membrane</keyword>
<dbReference type="AlphaFoldDB" id="A0A914M8Q5"/>
<evidence type="ECO:0000313" key="3">
    <source>
        <dbReference type="WBParaSite" id="Minc3s01444g23875"/>
    </source>
</evidence>